<dbReference type="AlphaFoldDB" id="Z9JSX4"/>
<evidence type="ECO:0000256" key="4">
    <source>
        <dbReference type="ARBA" id="ARBA00022729"/>
    </source>
</evidence>
<dbReference type="HOGENOM" id="CLU_031285_10_5_11"/>
<protein>
    <submittedName>
        <fullName evidence="6">Sugar ABC transporter substrate-binding protein</fullName>
    </submittedName>
</protein>
<dbReference type="SUPFAM" id="SSF53850">
    <property type="entry name" value="Periplasmic binding protein-like II"/>
    <property type="match status" value="1"/>
</dbReference>
<comment type="subcellular location">
    <subcellularLocation>
        <location evidence="1">Cell envelope</location>
    </subcellularLocation>
</comment>
<comment type="caution">
    <text evidence="6">The sequence shown here is derived from an EMBL/GenBank/DDBJ whole genome shotgun (WGS) entry which is preliminary data.</text>
</comment>
<dbReference type="RefSeq" id="WP_084148400.1">
    <property type="nucleotide sequence ID" value="NZ_KK069992.1"/>
</dbReference>
<dbReference type="GO" id="GO:0030313">
    <property type="term" value="C:cell envelope"/>
    <property type="evidence" value="ECO:0007669"/>
    <property type="project" value="UniProtKB-SubCell"/>
</dbReference>
<dbReference type="Proteomes" id="UP000023067">
    <property type="component" value="Unassembled WGS sequence"/>
</dbReference>
<evidence type="ECO:0000313" key="6">
    <source>
        <dbReference type="EMBL" id="EWS81470.1"/>
    </source>
</evidence>
<organism evidence="6 7">
    <name type="scientific">Brachybacterium phenoliresistens</name>
    <dbReference type="NCBI Taxonomy" id="396014"/>
    <lineage>
        <taxon>Bacteria</taxon>
        <taxon>Bacillati</taxon>
        <taxon>Actinomycetota</taxon>
        <taxon>Actinomycetes</taxon>
        <taxon>Micrococcales</taxon>
        <taxon>Dermabacteraceae</taxon>
        <taxon>Brachybacterium</taxon>
    </lineage>
</organism>
<reference evidence="6 7" key="1">
    <citation type="submission" date="2014-02" db="EMBL/GenBank/DDBJ databases">
        <title>Genome sequence of Brachybacterium phenoliresistens strain W13A50.</title>
        <authorList>
            <person name="Wang X."/>
        </authorList>
    </citation>
    <scope>NUCLEOTIDE SEQUENCE [LARGE SCALE GENOMIC DNA]</scope>
    <source>
        <strain evidence="6 7">W13A50</strain>
    </source>
</reference>
<feature type="compositionally biased region" description="Basic and acidic residues" evidence="5">
    <location>
        <begin position="9"/>
        <end position="24"/>
    </location>
</feature>
<dbReference type="PANTHER" id="PTHR43649:SF31">
    <property type="entry name" value="SN-GLYCEROL-3-PHOSPHATE-BINDING PERIPLASMIC PROTEIN UGPB"/>
    <property type="match status" value="1"/>
</dbReference>
<dbReference type="STRING" id="396014.BF93_16830"/>
<keyword evidence="3" id="KW-0813">Transport</keyword>
<dbReference type="OrthoDB" id="1650177at2"/>
<dbReference type="eggNOG" id="COG1653">
    <property type="taxonomic scope" value="Bacteria"/>
</dbReference>
<dbReference type="Gene3D" id="3.40.190.10">
    <property type="entry name" value="Periplasmic binding protein-like II"/>
    <property type="match status" value="1"/>
</dbReference>
<accession>Z9JSX4</accession>
<keyword evidence="4" id="KW-0732">Signal</keyword>
<dbReference type="PATRIC" id="fig|396014.3.peg.1710"/>
<proteinExistence type="inferred from homology"/>
<keyword evidence="7" id="KW-1185">Reference proteome</keyword>
<evidence type="ECO:0000256" key="1">
    <source>
        <dbReference type="ARBA" id="ARBA00004196"/>
    </source>
</evidence>
<dbReference type="Pfam" id="PF13416">
    <property type="entry name" value="SBP_bac_8"/>
    <property type="match status" value="1"/>
</dbReference>
<comment type="similarity">
    <text evidence="2">Belongs to the bacterial solute-binding protein 1 family.</text>
</comment>
<evidence type="ECO:0000256" key="3">
    <source>
        <dbReference type="ARBA" id="ARBA00022448"/>
    </source>
</evidence>
<feature type="compositionally biased region" description="Low complexity" evidence="5">
    <location>
        <begin position="25"/>
        <end position="35"/>
    </location>
</feature>
<dbReference type="PANTHER" id="PTHR43649">
    <property type="entry name" value="ARABINOSE-BINDING PROTEIN-RELATED"/>
    <property type="match status" value="1"/>
</dbReference>
<feature type="region of interest" description="Disordered" evidence="5">
    <location>
        <begin position="1"/>
        <end position="35"/>
    </location>
</feature>
<dbReference type="InterPro" id="IPR050490">
    <property type="entry name" value="Bact_solute-bd_prot1"/>
</dbReference>
<evidence type="ECO:0000256" key="2">
    <source>
        <dbReference type="ARBA" id="ARBA00008520"/>
    </source>
</evidence>
<sequence length="481" mass="51791">MTPSSTGRRPNDSSTGRRPDDSSTGRRPNNRGIGRRTVLTTGAALAAGAATAGLAGCGGSVGAAGTTTIDYWLWDANQLPAYSAAIEAFMAKNPDIHVRITQMGWDDYWTKLTASFVAEAGPDCFTDHLGKYPEFVKLGVISPLDGIGQLDEIPGDRFKEGLQDLWTGQDGARYGIPKDYDTIAIMYDRTRLAEAGMTDEDLVGLDWNPEDGGTFEKVLAHLSVDAHGVRGDEEGFDPTDVVTYGMAAGPGVDYVGQSAWSPFALSTGWTFTDERTWGRRFNYDDERFQATMDWYYGLVDKGFYPPFGTFGDSSPEQVQIQSGASALALAGSWMIGTYNGLDEVDLGIAPLPAGPVGTPVSMFNGLGDSISSQSEHKEEASRLIAFLASDEAQEIIGGFGAIFPATDIGTEKAIAAHAESGLDVTPYTDRVDRGETGLYPLVENSASIAAIMQSAFDRLWMRQIDVSEFTAYNDRVNALFE</sequence>
<evidence type="ECO:0000256" key="5">
    <source>
        <dbReference type="SAM" id="MobiDB-lite"/>
    </source>
</evidence>
<dbReference type="PROSITE" id="PS51318">
    <property type="entry name" value="TAT"/>
    <property type="match status" value="1"/>
</dbReference>
<evidence type="ECO:0000313" key="7">
    <source>
        <dbReference type="Proteomes" id="UP000023067"/>
    </source>
</evidence>
<dbReference type="CDD" id="cd13585">
    <property type="entry name" value="PBP2_TMBP_like"/>
    <property type="match status" value="1"/>
</dbReference>
<dbReference type="InterPro" id="IPR006311">
    <property type="entry name" value="TAT_signal"/>
</dbReference>
<dbReference type="EMBL" id="JDYK01000007">
    <property type="protein sequence ID" value="EWS81470.1"/>
    <property type="molecule type" value="Genomic_DNA"/>
</dbReference>
<gene>
    <name evidence="6" type="ORF">BF93_16830</name>
</gene>
<dbReference type="InterPro" id="IPR006059">
    <property type="entry name" value="SBP"/>
</dbReference>
<name>Z9JSX4_9MICO</name>